<dbReference type="EMBL" id="JAVDQS010000001">
    <property type="protein sequence ID" value="MDR6403707.1"/>
    <property type="molecule type" value="Genomic_DNA"/>
</dbReference>
<feature type="region of interest" description="Disordered" evidence="1">
    <location>
        <begin position="1"/>
        <end position="20"/>
    </location>
</feature>
<gene>
    <name evidence="2" type="ORF">J2781_000611</name>
</gene>
<sequence length="202" mass="22914">MKAKEIPGVPQQKKGSFHDTESQKYFENSSAAAQQFEILKKRFLNISQWKEYCGGNLADFKLYDSYGYFIERDPQIGDFIKIDIPGPGDTEAKGYDWVKIISIFSEKNDNYERILISCSPSIVPGEPKDYHIAHFYSAEATSNFMILRQDNCITTAVYGRNESPNFKTTSVNITRNIFIAIGGMMGASKIQWKSLTDGLLDF</sequence>
<evidence type="ECO:0000313" key="2">
    <source>
        <dbReference type="EMBL" id="MDR6403707.1"/>
    </source>
</evidence>
<evidence type="ECO:0000313" key="3">
    <source>
        <dbReference type="Proteomes" id="UP001184853"/>
    </source>
</evidence>
<organism evidence="2 3">
    <name type="scientific">Chryseobacterium geocarposphaerae</name>
    <dbReference type="NCBI Taxonomy" id="1416776"/>
    <lineage>
        <taxon>Bacteria</taxon>
        <taxon>Pseudomonadati</taxon>
        <taxon>Bacteroidota</taxon>
        <taxon>Flavobacteriia</taxon>
        <taxon>Flavobacteriales</taxon>
        <taxon>Weeksellaceae</taxon>
        <taxon>Chryseobacterium group</taxon>
        <taxon>Chryseobacterium</taxon>
    </lineage>
</organism>
<keyword evidence="3" id="KW-1185">Reference proteome</keyword>
<reference evidence="2 3" key="1">
    <citation type="submission" date="2023-07" db="EMBL/GenBank/DDBJ databases">
        <title>Sorghum-associated microbial communities from plants grown in Nebraska, USA.</title>
        <authorList>
            <person name="Schachtman D."/>
        </authorList>
    </citation>
    <scope>NUCLEOTIDE SEQUENCE [LARGE SCALE GENOMIC DNA]</scope>
    <source>
        <strain evidence="2 3">DS1709</strain>
    </source>
</reference>
<dbReference type="RefSeq" id="WP_115982113.1">
    <property type="nucleotide sequence ID" value="NZ_JAVDQS010000001.1"/>
</dbReference>
<evidence type="ECO:0000256" key="1">
    <source>
        <dbReference type="SAM" id="MobiDB-lite"/>
    </source>
</evidence>
<protein>
    <submittedName>
        <fullName evidence="2">Uncharacterized protein</fullName>
    </submittedName>
</protein>
<proteinExistence type="predicted"/>
<dbReference type="Proteomes" id="UP001184853">
    <property type="component" value="Unassembled WGS sequence"/>
</dbReference>
<accession>A0ABU1LAG6</accession>
<comment type="caution">
    <text evidence="2">The sequence shown here is derived from an EMBL/GenBank/DDBJ whole genome shotgun (WGS) entry which is preliminary data.</text>
</comment>
<name>A0ABU1LAG6_9FLAO</name>